<evidence type="ECO:0000256" key="1">
    <source>
        <dbReference type="SAM" id="MobiDB-lite"/>
    </source>
</evidence>
<gene>
    <name evidence="2" type="ORF">BDV29DRAFT_163424</name>
</gene>
<proteinExistence type="predicted"/>
<dbReference type="Proteomes" id="UP000326565">
    <property type="component" value="Unassembled WGS sequence"/>
</dbReference>
<dbReference type="AlphaFoldDB" id="A0A5N5WIG8"/>
<reference evidence="2 3" key="1">
    <citation type="submission" date="2019-04" db="EMBL/GenBank/DDBJ databases">
        <title>Friends and foes A comparative genomics study of 23 Aspergillus species from section Flavi.</title>
        <authorList>
            <consortium name="DOE Joint Genome Institute"/>
            <person name="Kjaerbolling I."/>
            <person name="Vesth T."/>
            <person name="Frisvad J.C."/>
            <person name="Nybo J.L."/>
            <person name="Theobald S."/>
            <person name="Kildgaard S."/>
            <person name="Isbrandt T."/>
            <person name="Kuo A."/>
            <person name="Sato A."/>
            <person name="Lyhne E.K."/>
            <person name="Kogle M.E."/>
            <person name="Wiebenga A."/>
            <person name="Kun R.S."/>
            <person name="Lubbers R.J."/>
            <person name="Makela M.R."/>
            <person name="Barry K."/>
            <person name="Chovatia M."/>
            <person name="Clum A."/>
            <person name="Daum C."/>
            <person name="Haridas S."/>
            <person name="He G."/>
            <person name="LaButti K."/>
            <person name="Lipzen A."/>
            <person name="Mondo S."/>
            <person name="Riley R."/>
            <person name="Salamov A."/>
            <person name="Simmons B.A."/>
            <person name="Magnuson J.K."/>
            <person name="Henrissat B."/>
            <person name="Mortensen U.H."/>
            <person name="Larsen T.O."/>
            <person name="Devries R.P."/>
            <person name="Grigoriev I.V."/>
            <person name="Machida M."/>
            <person name="Baker S.E."/>
            <person name="Andersen M.R."/>
        </authorList>
    </citation>
    <scope>NUCLEOTIDE SEQUENCE [LARGE SCALE GENOMIC DNA]</scope>
    <source>
        <strain evidence="2 3">CBS 151.66</strain>
    </source>
</reference>
<dbReference type="EMBL" id="ML732495">
    <property type="protein sequence ID" value="KAB8067387.1"/>
    <property type="molecule type" value="Genomic_DNA"/>
</dbReference>
<feature type="region of interest" description="Disordered" evidence="1">
    <location>
        <begin position="1"/>
        <end position="33"/>
    </location>
</feature>
<feature type="compositionally biased region" description="Polar residues" evidence="1">
    <location>
        <begin position="138"/>
        <end position="155"/>
    </location>
</feature>
<name>A0A5N5WIG8_9EURO</name>
<evidence type="ECO:0000313" key="2">
    <source>
        <dbReference type="EMBL" id="KAB8067387.1"/>
    </source>
</evidence>
<protein>
    <submittedName>
        <fullName evidence="2">Uncharacterized protein</fullName>
    </submittedName>
</protein>
<sequence>MNTNTIEAARAGDLPPDPAVRTPSTNPPRAPDIVRGDWANIDWKVYNEIVEKWLRNNMSHALATPTMIDKAVEHLIYALTEATEVATPKKTVMIHSFPQAGLYGRNETTQATGLAREANGQNHRERRGLGDIPPGSLQGISENSNAINQGTSNTG</sequence>
<accession>A0A5N5WIG8</accession>
<feature type="region of interest" description="Disordered" evidence="1">
    <location>
        <begin position="117"/>
        <end position="155"/>
    </location>
</feature>
<evidence type="ECO:0000313" key="3">
    <source>
        <dbReference type="Proteomes" id="UP000326565"/>
    </source>
</evidence>
<keyword evidence="3" id="KW-1185">Reference proteome</keyword>
<organism evidence="2 3">
    <name type="scientific">Aspergillus leporis</name>
    <dbReference type="NCBI Taxonomy" id="41062"/>
    <lineage>
        <taxon>Eukaryota</taxon>
        <taxon>Fungi</taxon>
        <taxon>Dikarya</taxon>
        <taxon>Ascomycota</taxon>
        <taxon>Pezizomycotina</taxon>
        <taxon>Eurotiomycetes</taxon>
        <taxon>Eurotiomycetidae</taxon>
        <taxon>Eurotiales</taxon>
        <taxon>Aspergillaceae</taxon>
        <taxon>Aspergillus</taxon>
        <taxon>Aspergillus subgen. Circumdati</taxon>
    </lineage>
</organism>